<evidence type="ECO:0000313" key="2">
    <source>
        <dbReference type="Proteomes" id="UP000183275"/>
    </source>
</evidence>
<organism evidence="1 2">
    <name type="scientific">Natrinema salifodinae</name>
    <dbReference type="NCBI Taxonomy" id="1202768"/>
    <lineage>
        <taxon>Archaea</taxon>
        <taxon>Methanobacteriati</taxon>
        <taxon>Methanobacteriota</taxon>
        <taxon>Stenosarchaea group</taxon>
        <taxon>Halobacteria</taxon>
        <taxon>Halobacteriales</taxon>
        <taxon>Natrialbaceae</taxon>
        <taxon>Natrinema</taxon>
    </lineage>
</organism>
<gene>
    <name evidence="1" type="ORF">SAMN05216285_4177</name>
</gene>
<dbReference type="AlphaFoldDB" id="A0A1I0QYM0"/>
<evidence type="ECO:0000313" key="1">
    <source>
        <dbReference type="EMBL" id="SEW32958.1"/>
    </source>
</evidence>
<dbReference type="CDD" id="cd00090">
    <property type="entry name" value="HTH_ARSR"/>
    <property type="match status" value="1"/>
</dbReference>
<dbReference type="SUPFAM" id="SSF46785">
    <property type="entry name" value="Winged helix' DNA-binding domain"/>
    <property type="match status" value="1"/>
</dbReference>
<keyword evidence="1" id="KW-0238">DNA-binding</keyword>
<dbReference type="Proteomes" id="UP000183275">
    <property type="component" value="Unassembled WGS sequence"/>
</dbReference>
<dbReference type="GO" id="GO:0003677">
    <property type="term" value="F:DNA binding"/>
    <property type="evidence" value="ECO:0007669"/>
    <property type="project" value="UniProtKB-KW"/>
</dbReference>
<dbReference type="OrthoDB" id="275628at2157"/>
<protein>
    <submittedName>
        <fullName evidence="1">Winged helix-turn-helix DNA-binding</fullName>
    </submittedName>
</protein>
<accession>A0A1I0QYM0</accession>
<sequence>MDQTTTIKTSRISIELRDVDEEILWLLLEGRCTPRYLAGEIGVVQQYISQRLSRLVENDVVTKVDRGLYELPDEYRQEVTADE</sequence>
<dbReference type="InterPro" id="IPR036388">
    <property type="entry name" value="WH-like_DNA-bd_sf"/>
</dbReference>
<dbReference type="Pfam" id="PF13412">
    <property type="entry name" value="HTH_24"/>
    <property type="match status" value="1"/>
</dbReference>
<dbReference type="InterPro" id="IPR011991">
    <property type="entry name" value="ArsR-like_HTH"/>
</dbReference>
<name>A0A1I0QYM0_9EURY</name>
<proteinExistence type="predicted"/>
<dbReference type="EMBL" id="FOIS01000007">
    <property type="protein sequence ID" value="SEW32958.1"/>
    <property type="molecule type" value="Genomic_DNA"/>
</dbReference>
<dbReference type="InterPro" id="IPR036390">
    <property type="entry name" value="WH_DNA-bd_sf"/>
</dbReference>
<dbReference type="STRING" id="1202768.SAMN05216285_4177"/>
<reference evidence="2" key="1">
    <citation type="submission" date="2016-10" db="EMBL/GenBank/DDBJ databases">
        <authorList>
            <person name="Varghese N."/>
        </authorList>
    </citation>
    <scope>NUCLEOTIDE SEQUENCE [LARGE SCALE GENOMIC DNA]</scope>
    <source>
        <strain evidence="2">CGMCC 1.12284</strain>
    </source>
</reference>
<keyword evidence="2" id="KW-1185">Reference proteome</keyword>
<dbReference type="Gene3D" id="1.10.10.10">
    <property type="entry name" value="Winged helix-like DNA-binding domain superfamily/Winged helix DNA-binding domain"/>
    <property type="match status" value="1"/>
</dbReference>
<dbReference type="RefSeq" id="WP_049991460.1">
    <property type="nucleotide sequence ID" value="NZ_FOIS01000007.1"/>
</dbReference>